<comment type="subcellular location">
    <subcellularLocation>
        <location evidence="5">Nucleus</location>
    </subcellularLocation>
</comment>
<accession>A0A8R1UKI2</accession>
<dbReference type="SUPFAM" id="SSF82927">
    <property type="entry name" value="Cysteine-rich DNA binding domain, (DM domain)"/>
    <property type="match status" value="2"/>
</dbReference>
<evidence type="ECO:0000313" key="6">
    <source>
        <dbReference type="EnsemblMetazoa" id="PPA31719.1"/>
    </source>
</evidence>
<evidence type="ECO:0000256" key="4">
    <source>
        <dbReference type="ARBA" id="ARBA00023242"/>
    </source>
</evidence>
<dbReference type="GO" id="GO:0000122">
    <property type="term" value="P:negative regulation of transcription by RNA polymerase II"/>
    <property type="evidence" value="ECO:0007669"/>
    <property type="project" value="EnsemblMetazoa"/>
</dbReference>
<dbReference type="GO" id="GO:0110039">
    <property type="term" value="P:positive regulation of nematode male tail tip morphogenesis"/>
    <property type="evidence" value="ECO:0007669"/>
    <property type="project" value="EnsemblMetazoa"/>
</dbReference>
<dbReference type="EnsemblMetazoa" id="PPA31719.1">
    <property type="protein sequence ID" value="PPA31719.1"/>
    <property type="gene ID" value="WBGene00204583"/>
</dbReference>
<dbReference type="PROSITE" id="PS50809">
    <property type="entry name" value="DM_2"/>
    <property type="match status" value="2"/>
</dbReference>
<dbReference type="GO" id="GO:0000978">
    <property type="term" value="F:RNA polymerase II cis-regulatory region sequence-specific DNA binding"/>
    <property type="evidence" value="ECO:0000318"/>
    <property type="project" value="GO_Central"/>
</dbReference>
<dbReference type="Gene3D" id="4.10.1040.10">
    <property type="entry name" value="DM DNA-binding domain"/>
    <property type="match status" value="2"/>
</dbReference>
<evidence type="ECO:0000256" key="5">
    <source>
        <dbReference type="PROSITE-ProRule" id="PRU00070"/>
    </source>
</evidence>
<evidence type="ECO:0000256" key="3">
    <source>
        <dbReference type="ARBA" id="ARBA00023125"/>
    </source>
</evidence>
<keyword evidence="3 5" id="KW-0238">DNA-binding</keyword>
<dbReference type="InterPro" id="IPR001275">
    <property type="entry name" value="DM_DNA-bd"/>
</dbReference>
<dbReference type="SMART" id="SM00301">
    <property type="entry name" value="DM"/>
    <property type="match status" value="2"/>
</dbReference>
<dbReference type="InterPro" id="IPR036407">
    <property type="entry name" value="DM_DNA-bd_sf"/>
</dbReference>
<keyword evidence="2 5" id="KW-0862">Zinc</keyword>
<sequence length="295" mass="32974">MDSSDPTLSSLLNTVSLNSMDSIDHFIPLSPPSTDVSDGDISSGEEKDIEEEEKKYYCQRCLNHDLHYPRKGHKNECKYANCPCPACAMVEQRRQLNNMIGKKSPIHFPDPKCARCQSHGVFSRLRGHKKEQCMFSNCNCEACQLVDSRRNLMARQIRLRRNQKKIMQSGGTLNGRITKRNPRSPPLSIRINTPKVTPIRPIPLAPSLSICSLSPSINSISPTISNSSSYSVDSLSPPIPQLFNPLHQINPSFLVSLRSPIPPPPPPPTILLTPALIQYLILQTIQNNSINFLNQ</sequence>
<keyword evidence="7" id="KW-1185">Reference proteome</keyword>
<dbReference type="GO" id="GO:0005634">
    <property type="term" value="C:nucleus"/>
    <property type="evidence" value="ECO:0000318"/>
    <property type="project" value="GO_Central"/>
</dbReference>
<dbReference type="Pfam" id="PF00751">
    <property type="entry name" value="DM"/>
    <property type="match status" value="2"/>
</dbReference>
<organism evidence="6 7">
    <name type="scientific">Pristionchus pacificus</name>
    <name type="common">Parasitic nematode worm</name>
    <dbReference type="NCBI Taxonomy" id="54126"/>
    <lineage>
        <taxon>Eukaryota</taxon>
        <taxon>Metazoa</taxon>
        <taxon>Ecdysozoa</taxon>
        <taxon>Nematoda</taxon>
        <taxon>Chromadorea</taxon>
        <taxon>Rhabditida</taxon>
        <taxon>Rhabditina</taxon>
        <taxon>Diplogasteromorpha</taxon>
        <taxon>Diplogasteroidea</taxon>
        <taxon>Neodiplogasteridae</taxon>
        <taxon>Pristionchus</taxon>
    </lineage>
</organism>
<dbReference type="GO" id="GO:0045944">
    <property type="term" value="P:positive regulation of transcription by RNA polymerase II"/>
    <property type="evidence" value="ECO:0007669"/>
    <property type="project" value="EnsemblMetazoa"/>
</dbReference>
<reference evidence="6" key="2">
    <citation type="submission" date="2022-06" db="UniProtKB">
        <authorList>
            <consortium name="EnsemblMetazoa"/>
        </authorList>
    </citation>
    <scope>IDENTIFICATION</scope>
    <source>
        <strain evidence="6">PS312</strain>
    </source>
</reference>
<dbReference type="PANTHER" id="PTHR12322">
    <property type="entry name" value="DOUBLESEX AND MAB-3 RELATED TRANSCRIPTION FACTOR DMRT"/>
    <property type="match status" value="1"/>
</dbReference>
<dbReference type="PANTHER" id="PTHR12322:SF125">
    <property type="entry name" value="PROTEIN MALE ABNORMAL 3"/>
    <property type="match status" value="1"/>
</dbReference>
<dbReference type="GO" id="GO:0006357">
    <property type="term" value="P:regulation of transcription by RNA polymerase II"/>
    <property type="evidence" value="ECO:0000318"/>
    <property type="project" value="GO_Central"/>
</dbReference>
<dbReference type="GO" id="GO:0046872">
    <property type="term" value="F:metal ion binding"/>
    <property type="evidence" value="ECO:0007669"/>
    <property type="project" value="UniProtKB-KW"/>
</dbReference>
<dbReference type="PROSITE" id="PS40000">
    <property type="entry name" value="DM_1"/>
    <property type="match status" value="2"/>
</dbReference>
<keyword evidence="1 5" id="KW-0479">Metal-binding</keyword>
<dbReference type="GO" id="GO:0000981">
    <property type="term" value="F:DNA-binding transcription factor activity, RNA polymerase II-specific"/>
    <property type="evidence" value="ECO:0000318"/>
    <property type="project" value="GO_Central"/>
</dbReference>
<dbReference type="InterPro" id="IPR026607">
    <property type="entry name" value="DMRT"/>
</dbReference>
<accession>A0A2A6CJ71</accession>
<proteinExistence type="predicted"/>
<feature type="DNA-binding region" description="DM" evidence="5">
    <location>
        <begin position="58"/>
        <end position="104"/>
    </location>
</feature>
<evidence type="ECO:0000256" key="1">
    <source>
        <dbReference type="ARBA" id="ARBA00022723"/>
    </source>
</evidence>
<dbReference type="AlphaFoldDB" id="A0A2A6CJ71"/>
<gene>
    <name evidence="6" type="primary">WBGene00204583</name>
</gene>
<dbReference type="GO" id="GO:0007548">
    <property type="term" value="P:sex differentiation"/>
    <property type="evidence" value="ECO:0000318"/>
    <property type="project" value="GO_Central"/>
</dbReference>
<dbReference type="Proteomes" id="UP000005239">
    <property type="component" value="Unassembled WGS sequence"/>
</dbReference>
<dbReference type="OrthoDB" id="5842031at2759"/>
<dbReference type="GO" id="GO:0045138">
    <property type="term" value="P:nematode male tail tip morphogenesis"/>
    <property type="evidence" value="ECO:0007669"/>
    <property type="project" value="EnsemblMetazoa"/>
</dbReference>
<name>A0A2A6CJ71_PRIPA</name>
<reference evidence="7" key="1">
    <citation type="journal article" date="2008" name="Nat. Genet.">
        <title>The Pristionchus pacificus genome provides a unique perspective on nematode lifestyle and parasitism.</title>
        <authorList>
            <person name="Dieterich C."/>
            <person name="Clifton S.W."/>
            <person name="Schuster L.N."/>
            <person name="Chinwalla A."/>
            <person name="Delehaunty K."/>
            <person name="Dinkelacker I."/>
            <person name="Fulton L."/>
            <person name="Fulton R."/>
            <person name="Godfrey J."/>
            <person name="Minx P."/>
            <person name="Mitreva M."/>
            <person name="Roeseler W."/>
            <person name="Tian H."/>
            <person name="Witte H."/>
            <person name="Yang S.P."/>
            <person name="Wilson R.K."/>
            <person name="Sommer R.J."/>
        </authorList>
    </citation>
    <scope>NUCLEOTIDE SEQUENCE [LARGE SCALE GENOMIC DNA]</scope>
    <source>
        <strain evidence="7">PS312</strain>
    </source>
</reference>
<evidence type="ECO:0000256" key="2">
    <source>
        <dbReference type="ARBA" id="ARBA00022833"/>
    </source>
</evidence>
<protein>
    <submittedName>
        <fullName evidence="6">Uncharacterized protein</fullName>
    </submittedName>
</protein>
<evidence type="ECO:0000313" key="7">
    <source>
        <dbReference type="Proteomes" id="UP000005239"/>
    </source>
</evidence>
<keyword evidence="4 5" id="KW-0539">Nucleus</keyword>
<feature type="DNA-binding region" description="DM" evidence="5">
    <location>
        <begin position="113"/>
        <end position="161"/>
    </location>
</feature>